<sequence>MVEVTLRLDQIAALGRRPRGTAPVDTHRHIPGSVLRGALAASWIAQYGPPQQADPAARDHFLRLFEGPVRYGPLLDAHSDVVPLSVLRCKYRPKEEKCEQFFHDQATDPTPLARQPECTACRGRTQNGRGEVEFFGVDDHIAQETHVRLDDRERAEEGLLFTRRALKPRRGGISRAFTGRIITPPGEPVDPWLLQTRPLRVGGRRSTAGGALYEAEDLPAPAPDPAFLVTKGCLIVRLVSPAFLVDAAGRPTSRPDTGLLSELLGVDVTLDRAWVRRESIGGWNALTNLPKPAELAVTAGSVFRLALGSTPTTEGLRRLLDHGLGLRRAEGFGWIALGPWRMPRPAVVRQAPEKEDMAVGVARQLHDHLPEDCTWYLDKLHTCLTLRRRGQQPDLAFLQSKRAEKLAGLRQGVLELGLRKLATGDLRMLEKAVAELQARVRKERSW</sequence>
<comment type="caution">
    <text evidence="1">The sequence shown here is derived from an EMBL/GenBank/DDBJ whole genome shotgun (WGS) entry which is preliminary data.</text>
</comment>
<proteinExistence type="predicted"/>
<evidence type="ECO:0000313" key="2">
    <source>
        <dbReference type="Proteomes" id="UP001501005"/>
    </source>
</evidence>
<dbReference type="InterPro" id="IPR019117">
    <property type="entry name" value="CRISPR-assoc_protein_Cmr3"/>
</dbReference>
<evidence type="ECO:0000313" key="1">
    <source>
        <dbReference type="EMBL" id="GAA0901314.1"/>
    </source>
</evidence>
<dbReference type="Gene3D" id="2.60.40.4350">
    <property type="match status" value="1"/>
</dbReference>
<accession>A0ABN1NBT0</accession>
<dbReference type="EMBL" id="BAAAHG010000001">
    <property type="protein sequence ID" value="GAA0901314.1"/>
    <property type="molecule type" value="Genomic_DNA"/>
</dbReference>
<protein>
    <submittedName>
        <fullName evidence="1">Uncharacterized protein</fullName>
    </submittedName>
</protein>
<keyword evidence="2" id="KW-1185">Reference proteome</keyword>
<reference evidence="1 2" key="1">
    <citation type="journal article" date="2019" name="Int. J. Syst. Evol. Microbiol.">
        <title>The Global Catalogue of Microorganisms (GCM) 10K type strain sequencing project: providing services to taxonomists for standard genome sequencing and annotation.</title>
        <authorList>
            <consortium name="The Broad Institute Genomics Platform"/>
            <consortium name="The Broad Institute Genome Sequencing Center for Infectious Disease"/>
            <person name="Wu L."/>
            <person name="Ma J."/>
        </authorList>
    </citation>
    <scope>NUCLEOTIDE SEQUENCE [LARGE SCALE GENOMIC DNA]</scope>
    <source>
        <strain evidence="1 2">JCM 10673</strain>
    </source>
</reference>
<gene>
    <name evidence="1" type="ORF">GCM10009549_02060</name>
</gene>
<organism evidence="1 2">
    <name type="scientific">Streptomyces thermoalcalitolerans</name>
    <dbReference type="NCBI Taxonomy" id="65605"/>
    <lineage>
        <taxon>Bacteria</taxon>
        <taxon>Bacillati</taxon>
        <taxon>Actinomycetota</taxon>
        <taxon>Actinomycetes</taxon>
        <taxon>Kitasatosporales</taxon>
        <taxon>Streptomycetaceae</taxon>
        <taxon>Streptomyces</taxon>
    </lineage>
</organism>
<dbReference type="Proteomes" id="UP001501005">
    <property type="component" value="Unassembled WGS sequence"/>
</dbReference>
<name>A0ABN1NBT0_9ACTN</name>
<dbReference type="Pfam" id="PF09700">
    <property type="entry name" value="Cas_Cmr3"/>
    <property type="match status" value="1"/>
</dbReference>
<dbReference type="RefSeq" id="WP_344045614.1">
    <property type="nucleotide sequence ID" value="NZ_BAAAHG010000001.1"/>
</dbReference>